<comment type="subcellular location">
    <subcellularLocation>
        <location evidence="1">Cell membrane</location>
        <topology evidence="1">Multi-pass membrane protein</topology>
    </subcellularLocation>
</comment>
<proteinExistence type="predicted"/>
<feature type="transmembrane region" description="Helical" evidence="6">
    <location>
        <begin position="357"/>
        <end position="377"/>
    </location>
</feature>
<feature type="domain" description="DUF4131" evidence="8">
    <location>
        <begin position="28"/>
        <end position="186"/>
    </location>
</feature>
<feature type="transmembrane region" description="Helical" evidence="6">
    <location>
        <begin position="286"/>
        <end position="302"/>
    </location>
</feature>
<dbReference type="Proteomes" id="UP000323994">
    <property type="component" value="Unassembled WGS sequence"/>
</dbReference>
<feature type="transmembrane region" description="Helical" evidence="6">
    <location>
        <begin position="332"/>
        <end position="351"/>
    </location>
</feature>
<evidence type="ECO:0000256" key="5">
    <source>
        <dbReference type="ARBA" id="ARBA00023136"/>
    </source>
</evidence>
<gene>
    <name evidence="9" type="ORF">FEM33_12870</name>
</gene>
<dbReference type="OrthoDB" id="9761531at2"/>
<keyword evidence="10" id="KW-1185">Reference proteome</keyword>
<evidence type="ECO:0000256" key="2">
    <source>
        <dbReference type="ARBA" id="ARBA00022475"/>
    </source>
</evidence>
<reference evidence="9 10" key="1">
    <citation type="submission" date="2019-05" db="EMBL/GenBank/DDBJ databases">
        <authorList>
            <person name="Qu J.-H."/>
        </authorList>
    </citation>
    <scope>NUCLEOTIDE SEQUENCE [LARGE SCALE GENOMIC DNA]</scope>
    <source>
        <strain evidence="9 10">NS28</strain>
    </source>
</reference>
<feature type="transmembrane region" description="Helical" evidence="6">
    <location>
        <begin position="513"/>
        <end position="532"/>
    </location>
</feature>
<keyword evidence="4 6" id="KW-1133">Transmembrane helix</keyword>
<protein>
    <submittedName>
        <fullName evidence="9">DUF4131 domain-containing protein</fullName>
    </submittedName>
</protein>
<keyword evidence="3 6" id="KW-0812">Transmembrane</keyword>
<evidence type="ECO:0000256" key="3">
    <source>
        <dbReference type="ARBA" id="ARBA00022692"/>
    </source>
</evidence>
<feature type="transmembrane region" description="Helical" evidence="6">
    <location>
        <begin position="7"/>
        <end position="24"/>
    </location>
</feature>
<dbReference type="RefSeq" id="WP_139012420.1">
    <property type="nucleotide sequence ID" value="NZ_VBSN01000038.1"/>
</dbReference>
<feature type="transmembrane region" description="Helical" evidence="6">
    <location>
        <begin position="30"/>
        <end position="49"/>
    </location>
</feature>
<dbReference type="Pfam" id="PF13567">
    <property type="entry name" value="DUF4131"/>
    <property type="match status" value="1"/>
</dbReference>
<dbReference type="Pfam" id="PF03772">
    <property type="entry name" value="Competence"/>
    <property type="match status" value="1"/>
</dbReference>
<dbReference type="InterPro" id="IPR025405">
    <property type="entry name" value="DUF4131"/>
</dbReference>
<evidence type="ECO:0000313" key="10">
    <source>
        <dbReference type="Proteomes" id="UP000323994"/>
    </source>
</evidence>
<dbReference type="InterPro" id="IPR052159">
    <property type="entry name" value="Competence_DNA_uptake"/>
</dbReference>
<sequence>MLSRAPFVSIVAVLVAGILLSGYFTTILPLEYAACAAAVLLILSAGLYYKHRKTAFTVCFSVFLLFTGIYIRIFQDHKLNAERNALQLNTYSDYELEIKTLPEKRQQSVRMEASVHRILSRGKWIPVSVKALVSIPSDAALIPEVGDRLVVHGNLKVPDAPSNPFQFDYRRYLRNKGIQWTAYLPDGTYEILPETATYPGPGLWSLKVSEWADHVFRKNMTDDRSYGLVKAMLLGRRDDLRSEQVDDYTTSGTVHILSVSGMHVAIIFLTVSFLLGWMKRWKQGKILYLATTILLLGFYALVTGMPPSVQRATLMCIVFVVAEVFGRKQHAMNTLAVSAFLILFFDPYACYDVGFQLSYLAMTGIFLLYEPICSMFAPAHRVIRFTWQITALSFAAQLATFPLSLYYFHQFPSYFWLVNPFVIAFTNVLLPAALLLLAVSLTNIFWLQTAVNFVVDISAWLTNFSVSIPKKLPGFLIENLHLSMPEVLMLYVLLFLVWYAYQTREYVYLKYVYALVFIFISCAVSVSMMTFLEEETVTYAIPGHSVMSFKKDAKLYLVADKGFAKDTNAYDYYVRNYVVNREVDKTIFISGQ</sequence>
<feature type="transmembrane region" description="Helical" evidence="6">
    <location>
        <begin position="254"/>
        <end position="274"/>
    </location>
</feature>
<evidence type="ECO:0000256" key="6">
    <source>
        <dbReference type="SAM" id="Phobius"/>
    </source>
</evidence>
<dbReference type="GO" id="GO:0005886">
    <property type="term" value="C:plasma membrane"/>
    <property type="evidence" value="ECO:0007669"/>
    <property type="project" value="UniProtKB-SubCell"/>
</dbReference>
<evidence type="ECO:0000313" key="9">
    <source>
        <dbReference type="EMBL" id="KAA6439168.1"/>
    </source>
</evidence>
<dbReference type="NCBIfam" id="TIGR00360">
    <property type="entry name" value="ComEC_N-term"/>
    <property type="match status" value="1"/>
</dbReference>
<feature type="transmembrane region" description="Helical" evidence="6">
    <location>
        <begin position="414"/>
        <end position="437"/>
    </location>
</feature>
<feature type="transmembrane region" description="Helical" evidence="6">
    <location>
        <begin position="389"/>
        <end position="408"/>
    </location>
</feature>
<name>A0A5M8QV44_9BACT</name>
<keyword evidence="5 6" id="KW-0472">Membrane</keyword>
<organism evidence="9 10">
    <name type="scientific">Dyadobacter flavalbus</name>
    <dbReference type="NCBI Taxonomy" id="2579942"/>
    <lineage>
        <taxon>Bacteria</taxon>
        <taxon>Pseudomonadati</taxon>
        <taxon>Bacteroidota</taxon>
        <taxon>Cytophagia</taxon>
        <taxon>Cytophagales</taxon>
        <taxon>Spirosomataceae</taxon>
        <taxon>Dyadobacter</taxon>
    </lineage>
</organism>
<feature type="transmembrane region" description="Helical" evidence="6">
    <location>
        <begin position="482"/>
        <end position="501"/>
    </location>
</feature>
<dbReference type="PANTHER" id="PTHR30619:SF1">
    <property type="entry name" value="RECOMBINATION PROTEIN 2"/>
    <property type="match status" value="1"/>
</dbReference>
<keyword evidence="2" id="KW-1003">Cell membrane</keyword>
<comment type="caution">
    <text evidence="9">The sequence shown here is derived from an EMBL/GenBank/DDBJ whole genome shotgun (WGS) entry which is preliminary data.</text>
</comment>
<dbReference type="PANTHER" id="PTHR30619">
    <property type="entry name" value="DNA INTERNALIZATION/COMPETENCE PROTEIN COMEC/REC2"/>
    <property type="match status" value="1"/>
</dbReference>
<dbReference type="InterPro" id="IPR004477">
    <property type="entry name" value="ComEC_N"/>
</dbReference>
<evidence type="ECO:0000256" key="4">
    <source>
        <dbReference type="ARBA" id="ARBA00022989"/>
    </source>
</evidence>
<feature type="transmembrane region" description="Helical" evidence="6">
    <location>
        <begin position="308"/>
        <end position="325"/>
    </location>
</feature>
<evidence type="ECO:0000259" key="8">
    <source>
        <dbReference type="Pfam" id="PF13567"/>
    </source>
</evidence>
<dbReference type="EMBL" id="VBSN01000038">
    <property type="protein sequence ID" value="KAA6439168.1"/>
    <property type="molecule type" value="Genomic_DNA"/>
</dbReference>
<evidence type="ECO:0000259" key="7">
    <source>
        <dbReference type="Pfam" id="PF03772"/>
    </source>
</evidence>
<feature type="transmembrane region" description="Helical" evidence="6">
    <location>
        <begin position="56"/>
        <end position="74"/>
    </location>
</feature>
<evidence type="ECO:0000256" key="1">
    <source>
        <dbReference type="ARBA" id="ARBA00004651"/>
    </source>
</evidence>
<feature type="transmembrane region" description="Helical" evidence="6">
    <location>
        <begin position="444"/>
        <end position="462"/>
    </location>
</feature>
<accession>A0A5M8QV44</accession>
<dbReference type="AlphaFoldDB" id="A0A5M8QV44"/>
<feature type="domain" description="ComEC/Rec2-related protein" evidence="7">
    <location>
        <begin position="232"/>
        <end position="500"/>
    </location>
</feature>